<feature type="transmembrane region" description="Helical" evidence="1">
    <location>
        <begin position="35"/>
        <end position="63"/>
    </location>
</feature>
<feature type="signal peptide" evidence="2">
    <location>
        <begin position="1"/>
        <end position="19"/>
    </location>
</feature>
<proteinExistence type="predicted"/>
<dbReference type="Proteomes" id="UP001319827">
    <property type="component" value="Chromosome"/>
</dbReference>
<evidence type="ECO:0000313" key="4">
    <source>
        <dbReference type="Proteomes" id="UP001319827"/>
    </source>
</evidence>
<keyword evidence="1" id="KW-0472">Membrane</keyword>
<feature type="chain" id="PRO_5046927977" evidence="2">
    <location>
        <begin position="20"/>
        <end position="86"/>
    </location>
</feature>
<evidence type="ECO:0000256" key="1">
    <source>
        <dbReference type="SAM" id="Phobius"/>
    </source>
</evidence>
<organism evidence="3 4">
    <name type="scientific">Desulfuromonas versatilis</name>
    <dbReference type="NCBI Taxonomy" id="2802975"/>
    <lineage>
        <taxon>Bacteria</taxon>
        <taxon>Pseudomonadati</taxon>
        <taxon>Thermodesulfobacteriota</taxon>
        <taxon>Desulfuromonadia</taxon>
        <taxon>Desulfuromonadales</taxon>
        <taxon>Desulfuromonadaceae</taxon>
        <taxon>Desulfuromonas</taxon>
    </lineage>
</organism>
<keyword evidence="4" id="KW-1185">Reference proteome</keyword>
<protein>
    <submittedName>
        <fullName evidence="3">Uncharacterized protein</fullName>
    </submittedName>
</protein>
<keyword evidence="1" id="KW-1133">Transmembrane helix</keyword>
<keyword evidence="1" id="KW-0812">Transmembrane</keyword>
<dbReference type="RefSeq" id="WP_221248424.1">
    <property type="nucleotide sequence ID" value="NZ_AP024355.1"/>
</dbReference>
<gene>
    <name evidence="3" type="ORF">DESUT3_20560</name>
</gene>
<reference evidence="3 4" key="1">
    <citation type="journal article" date="2016" name="C (Basel)">
        <title>Selective Growth of and Electricity Production by Marine Exoelectrogenic Bacteria in Self-Aggregated Hydrogel of Microbially Reduced Graphene Oxide.</title>
        <authorList>
            <person name="Yoshida N."/>
            <person name="Goto Y."/>
            <person name="Miyata Y."/>
        </authorList>
    </citation>
    <scope>NUCLEOTIDE SEQUENCE [LARGE SCALE GENOMIC DNA]</scope>
    <source>
        <strain evidence="3 4">NIT-T3</strain>
    </source>
</reference>
<evidence type="ECO:0000313" key="3">
    <source>
        <dbReference type="EMBL" id="BCR04987.1"/>
    </source>
</evidence>
<sequence length="86" mass="9347">MKKIILTISAAISASSVHAYLSVAEVPENGLMEKFFMTLIYAILSLQTLVVLALYGVFAWSLYIATRSGQQGNTSPSREKNLAPPN</sequence>
<name>A0ABM8HV90_9BACT</name>
<evidence type="ECO:0000256" key="2">
    <source>
        <dbReference type="SAM" id="SignalP"/>
    </source>
</evidence>
<keyword evidence="2" id="KW-0732">Signal</keyword>
<reference evidence="3 4" key="2">
    <citation type="journal article" date="2021" name="Int. J. Syst. Evol. Microbiol.">
        <title>Isolation and Polyphasic Characterization of Desulfuromonas versatilis sp. Nov., an Electrogenic Bacteria Capable of Versatile Metabolism Isolated from a Graphene Oxide-Reducing Enrichment Culture.</title>
        <authorList>
            <person name="Xie L."/>
            <person name="Yoshida N."/>
            <person name="Ishii S."/>
            <person name="Meng L."/>
        </authorList>
    </citation>
    <scope>NUCLEOTIDE SEQUENCE [LARGE SCALE GENOMIC DNA]</scope>
    <source>
        <strain evidence="3 4">NIT-T3</strain>
    </source>
</reference>
<accession>A0ABM8HV90</accession>
<dbReference type="EMBL" id="AP024355">
    <property type="protein sequence ID" value="BCR04987.1"/>
    <property type="molecule type" value="Genomic_DNA"/>
</dbReference>